<reference evidence="3" key="1">
    <citation type="submission" date="2016-10" db="EMBL/GenBank/DDBJ databases">
        <authorList>
            <person name="Varghese N."/>
            <person name="Submissions S."/>
        </authorList>
    </citation>
    <scope>NUCLEOTIDE SEQUENCE [LARGE SCALE GENOMIC DNA]</scope>
    <source>
        <strain evidence="3">DSM 22017</strain>
    </source>
</reference>
<evidence type="ECO:0000313" key="3">
    <source>
        <dbReference type="Proteomes" id="UP000198742"/>
    </source>
</evidence>
<dbReference type="EMBL" id="FNRT01000002">
    <property type="protein sequence ID" value="SEC83768.1"/>
    <property type="molecule type" value="Genomic_DNA"/>
</dbReference>
<dbReference type="AlphaFoldDB" id="A0A1H4VTD0"/>
<dbReference type="InterPro" id="IPR050855">
    <property type="entry name" value="NDM-1-like"/>
</dbReference>
<accession>A0A1H4VTD0</accession>
<gene>
    <name evidence="2" type="ORF">SAMN04489844_3088</name>
</gene>
<dbReference type="PANTHER" id="PTHR42951:SF4">
    <property type="entry name" value="ACYL-COENZYME A THIOESTERASE MBLAC2"/>
    <property type="match status" value="1"/>
</dbReference>
<dbReference type="STRING" id="402596.SAMN04489844_3088"/>
<organism evidence="2 3">
    <name type="scientific">Nocardioides exalbidus</name>
    <dbReference type="NCBI Taxonomy" id="402596"/>
    <lineage>
        <taxon>Bacteria</taxon>
        <taxon>Bacillati</taxon>
        <taxon>Actinomycetota</taxon>
        <taxon>Actinomycetes</taxon>
        <taxon>Propionibacteriales</taxon>
        <taxon>Nocardioidaceae</taxon>
        <taxon>Nocardioides</taxon>
    </lineage>
</organism>
<dbReference type="InterPro" id="IPR036866">
    <property type="entry name" value="RibonucZ/Hydroxyglut_hydro"/>
</dbReference>
<dbReference type="RefSeq" id="WP_090969930.1">
    <property type="nucleotide sequence ID" value="NZ_FNRT01000002.1"/>
</dbReference>
<evidence type="ECO:0000259" key="1">
    <source>
        <dbReference type="SMART" id="SM00849"/>
    </source>
</evidence>
<dbReference type="Gene3D" id="3.60.15.10">
    <property type="entry name" value="Ribonuclease Z/Hydroxyacylglutathione hydrolase-like"/>
    <property type="match status" value="1"/>
</dbReference>
<sequence>MTDASPDSPPRFTEVAPRVWVAHYDWMHVNITLVGGSDGLLMVDTHGSAAQARMVADDVRRLGAGPLTGLVNTHEHWDHHFGNATMVEQFGEMPIHATEWARDHVEDSARHTFEHYEQTTDHPRREEILATTLLLPTQTFSSAVQVDLGDRAVELIHPGRGHTAGDLVVRVPDADVLLGGDLIEESDPPFIGDDSWPLEWPITLDLALGLMTDSTVVVPGHGQVVDKAFVQDQRVDLGTIAETIRDLASRGVPESEALAQGEWPWDPDLLVSAVRLGYAHLPRSQKRLPLV</sequence>
<dbReference type="Proteomes" id="UP000198742">
    <property type="component" value="Unassembled WGS sequence"/>
</dbReference>
<dbReference type="Pfam" id="PF00753">
    <property type="entry name" value="Lactamase_B"/>
    <property type="match status" value="1"/>
</dbReference>
<dbReference type="OrthoDB" id="2273115at2"/>
<dbReference type="SUPFAM" id="SSF56281">
    <property type="entry name" value="Metallo-hydrolase/oxidoreductase"/>
    <property type="match status" value="1"/>
</dbReference>
<evidence type="ECO:0000313" key="2">
    <source>
        <dbReference type="EMBL" id="SEC83768.1"/>
    </source>
</evidence>
<feature type="domain" description="Metallo-beta-lactamase" evidence="1">
    <location>
        <begin position="28"/>
        <end position="221"/>
    </location>
</feature>
<dbReference type="PANTHER" id="PTHR42951">
    <property type="entry name" value="METALLO-BETA-LACTAMASE DOMAIN-CONTAINING"/>
    <property type="match status" value="1"/>
</dbReference>
<protein>
    <submittedName>
        <fullName evidence="2">Glyoxylase, beta-lactamase superfamily II</fullName>
    </submittedName>
</protein>
<keyword evidence="3" id="KW-1185">Reference proteome</keyword>
<dbReference type="InterPro" id="IPR001279">
    <property type="entry name" value="Metallo-B-lactamas"/>
</dbReference>
<proteinExistence type="predicted"/>
<dbReference type="SMART" id="SM00849">
    <property type="entry name" value="Lactamase_B"/>
    <property type="match status" value="1"/>
</dbReference>
<dbReference type="CDD" id="cd16282">
    <property type="entry name" value="metallo-hydrolase-like_MBL-fold"/>
    <property type="match status" value="1"/>
</dbReference>
<name>A0A1H4VTD0_9ACTN</name>